<evidence type="ECO:0000313" key="1">
    <source>
        <dbReference type="EMBL" id="KAJ3612336.1"/>
    </source>
</evidence>
<comment type="caution">
    <text evidence="1">The sequence shown here is derived from an EMBL/GenBank/DDBJ whole genome shotgun (WGS) entry which is preliminary data.</text>
</comment>
<dbReference type="Proteomes" id="UP001148018">
    <property type="component" value="Unassembled WGS sequence"/>
</dbReference>
<proteinExistence type="predicted"/>
<feature type="non-terminal residue" evidence="1">
    <location>
        <position position="64"/>
    </location>
</feature>
<accession>A0A9Q0ES71</accession>
<reference evidence="1" key="1">
    <citation type="submission" date="2022-07" db="EMBL/GenBank/DDBJ databases">
        <title>Chromosome-level genome of Muraenolepis orangiensis.</title>
        <authorList>
            <person name="Kim J."/>
        </authorList>
    </citation>
    <scope>NUCLEOTIDE SEQUENCE</scope>
    <source>
        <strain evidence="1">KU_S4_2022</strain>
        <tissue evidence="1">Muscle</tissue>
    </source>
</reference>
<dbReference type="AlphaFoldDB" id="A0A9Q0ES71"/>
<evidence type="ECO:0000313" key="2">
    <source>
        <dbReference type="Proteomes" id="UP001148018"/>
    </source>
</evidence>
<protein>
    <submittedName>
        <fullName evidence="1">Uncharacterized protein</fullName>
    </submittedName>
</protein>
<gene>
    <name evidence="1" type="ORF">NHX12_020612</name>
</gene>
<name>A0A9Q0ES71_9TELE</name>
<dbReference type="EMBL" id="JANIIK010000036">
    <property type="protein sequence ID" value="KAJ3612336.1"/>
    <property type="molecule type" value="Genomic_DNA"/>
</dbReference>
<sequence>DIIPVSWDQEVGHYLANHITLDYRPQCHLSDVLVIDCYCKVEAASGYQRRVQRGEARALQDQLS</sequence>
<organism evidence="1 2">
    <name type="scientific">Muraenolepis orangiensis</name>
    <name type="common">Patagonian moray cod</name>
    <dbReference type="NCBI Taxonomy" id="630683"/>
    <lineage>
        <taxon>Eukaryota</taxon>
        <taxon>Metazoa</taxon>
        <taxon>Chordata</taxon>
        <taxon>Craniata</taxon>
        <taxon>Vertebrata</taxon>
        <taxon>Euteleostomi</taxon>
        <taxon>Actinopterygii</taxon>
        <taxon>Neopterygii</taxon>
        <taxon>Teleostei</taxon>
        <taxon>Neoteleostei</taxon>
        <taxon>Acanthomorphata</taxon>
        <taxon>Zeiogadaria</taxon>
        <taxon>Gadariae</taxon>
        <taxon>Gadiformes</taxon>
        <taxon>Muraenolepidoidei</taxon>
        <taxon>Muraenolepididae</taxon>
        <taxon>Muraenolepis</taxon>
    </lineage>
</organism>
<keyword evidence="2" id="KW-1185">Reference proteome</keyword>
<feature type="non-terminal residue" evidence="1">
    <location>
        <position position="1"/>
    </location>
</feature>